<evidence type="ECO:0000313" key="10">
    <source>
        <dbReference type="Proteomes" id="UP000243793"/>
    </source>
</evidence>
<evidence type="ECO:0000259" key="8">
    <source>
        <dbReference type="PROSITE" id="PS52029"/>
    </source>
</evidence>
<dbReference type="GO" id="GO:0009252">
    <property type="term" value="P:peptidoglycan biosynthetic process"/>
    <property type="evidence" value="ECO:0007669"/>
    <property type="project" value="UniProtKB-UniPathway"/>
</dbReference>
<reference evidence="10" key="1">
    <citation type="submission" date="2017-05" db="EMBL/GenBank/DDBJ databases">
        <authorList>
            <person name="Sung H."/>
        </authorList>
    </citation>
    <scope>NUCLEOTIDE SEQUENCE [LARGE SCALE GENOMIC DNA]</scope>
    <source>
        <strain evidence="10">AMac2203</strain>
    </source>
</reference>
<dbReference type="SUPFAM" id="SSF47090">
    <property type="entry name" value="PGBD-like"/>
    <property type="match status" value="1"/>
</dbReference>
<evidence type="ECO:0000313" key="9">
    <source>
        <dbReference type="EMBL" id="ART81134.1"/>
    </source>
</evidence>
<evidence type="ECO:0000256" key="6">
    <source>
        <dbReference type="ARBA" id="ARBA00023316"/>
    </source>
</evidence>
<keyword evidence="6 7" id="KW-0961">Cell wall biogenesis/degradation</keyword>
<name>A0A1Y0D1B7_9GAMM</name>
<evidence type="ECO:0000256" key="5">
    <source>
        <dbReference type="ARBA" id="ARBA00022984"/>
    </source>
</evidence>
<dbReference type="PANTHER" id="PTHR41533:SF1">
    <property type="entry name" value="L,D-TRANSPEPTIDASE YCBB-RELATED"/>
    <property type="match status" value="1"/>
</dbReference>
<evidence type="ECO:0000256" key="4">
    <source>
        <dbReference type="ARBA" id="ARBA00022960"/>
    </source>
</evidence>
<dbReference type="InterPro" id="IPR036365">
    <property type="entry name" value="PGBD-like_sf"/>
</dbReference>
<accession>A0A1Y0D1B7</accession>
<dbReference type="InterPro" id="IPR002477">
    <property type="entry name" value="Peptidoglycan-bd-like"/>
</dbReference>
<dbReference type="GO" id="GO:0016740">
    <property type="term" value="F:transferase activity"/>
    <property type="evidence" value="ECO:0007669"/>
    <property type="project" value="UniProtKB-KW"/>
</dbReference>
<feature type="active site" description="Nucleophile" evidence="7">
    <location>
        <position position="287"/>
    </location>
</feature>
<dbReference type="Proteomes" id="UP000243793">
    <property type="component" value="Chromosome"/>
</dbReference>
<dbReference type="AlphaFoldDB" id="A0A1Y0D1B7"/>
<comment type="pathway">
    <text evidence="1 7">Cell wall biogenesis; peptidoglycan biosynthesis.</text>
</comment>
<gene>
    <name evidence="9" type="ORF">CBP12_06950</name>
</gene>
<dbReference type="EMBL" id="CP021376">
    <property type="protein sequence ID" value="ART81134.1"/>
    <property type="molecule type" value="Genomic_DNA"/>
</dbReference>
<dbReference type="InterPro" id="IPR005490">
    <property type="entry name" value="LD_TPept_cat_dom"/>
</dbReference>
<dbReference type="OrthoDB" id="9778545at2"/>
<dbReference type="InterPro" id="IPR038063">
    <property type="entry name" value="Transpep_catalytic_dom"/>
</dbReference>
<dbReference type="InterPro" id="IPR052905">
    <property type="entry name" value="LD-transpeptidase_YkuD-like"/>
</dbReference>
<evidence type="ECO:0000256" key="3">
    <source>
        <dbReference type="ARBA" id="ARBA00022679"/>
    </source>
</evidence>
<dbReference type="CDD" id="cd16913">
    <property type="entry name" value="YkuD_like"/>
    <property type="match status" value="1"/>
</dbReference>
<sequence>MPQGSLNAIPEQVQLEVELDALSVPSTVELTEEAWSEPHNELSELDFDIEEPELELPSRSQLSSPLPAPLMRDPQRYDEDLAAGVKRFQARHGLTVDGVIGAQTYAWLNTPPLQRAQLLMRSMLRTLIGDDLPSSYMLVNIPEYHLRLYQNQALVFESNVIVGQNKRKTPIMASKITSVVFNPPWNVPRSIINKDILPKLARDPYYLDRQGFEVLDNSGTHIIPREEWQTRFEEGGGFPYRLRQRPGRGNALGAYKFHLPNNDAIYLHDTPGRGLFARDSRAFSSGCVRVEGAEQLADWLLHDQLSSARLSALKANPETKWVKVKQALPLYMVYWPGWLGENGQPQFRNDIYGFDNGITSPFKAG</sequence>
<dbReference type="SUPFAM" id="SSF141523">
    <property type="entry name" value="L,D-transpeptidase catalytic domain-like"/>
    <property type="match status" value="1"/>
</dbReference>
<organism evidence="9 10">
    <name type="scientific">Oceanisphaera avium</name>
    <dbReference type="NCBI Taxonomy" id="1903694"/>
    <lineage>
        <taxon>Bacteria</taxon>
        <taxon>Pseudomonadati</taxon>
        <taxon>Pseudomonadota</taxon>
        <taxon>Gammaproteobacteria</taxon>
        <taxon>Aeromonadales</taxon>
        <taxon>Aeromonadaceae</taxon>
        <taxon>Oceanisphaera</taxon>
    </lineage>
</organism>
<dbReference type="Gene3D" id="1.10.101.10">
    <property type="entry name" value="PGBD-like superfamily/PGBD"/>
    <property type="match status" value="1"/>
</dbReference>
<keyword evidence="10" id="KW-1185">Reference proteome</keyword>
<dbReference type="GO" id="GO:0071555">
    <property type="term" value="P:cell wall organization"/>
    <property type="evidence" value="ECO:0007669"/>
    <property type="project" value="UniProtKB-UniRule"/>
</dbReference>
<dbReference type="PANTHER" id="PTHR41533">
    <property type="entry name" value="L,D-TRANSPEPTIDASE HI_1667-RELATED"/>
    <property type="match status" value="1"/>
</dbReference>
<dbReference type="GO" id="GO:0004180">
    <property type="term" value="F:carboxypeptidase activity"/>
    <property type="evidence" value="ECO:0007669"/>
    <property type="project" value="UniProtKB-ARBA"/>
</dbReference>
<protein>
    <recommendedName>
        <fullName evidence="8">L,D-TPase catalytic domain-containing protein</fullName>
    </recommendedName>
</protein>
<evidence type="ECO:0000256" key="2">
    <source>
        <dbReference type="ARBA" id="ARBA00005992"/>
    </source>
</evidence>
<proteinExistence type="inferred from homology"/>
<keyword evidence="3" id="KW-0808">Transferase</keyword>
<evidence type="ECO:0000256" key="7">
    <source>
        <dbReference type="PROSITE-ProRule" id="PRU01373"/>
    </source>
</evidence>
<dbReference type="KEGG" id="ocm:CBP12_06950"/>
<feature type="domain" description="L,D-TPase catalytic" evidence="8">
    <location>
        <begin position="135"/>
        <end position="313"/>
    </location>
</feature>
<dbReference type="UniPathway" id="UPA00219"/>
<dbReference type="Gene3D" id="2.40.440.10">
    <property type="entry name" value="L,D-transpeptidase catalytic domain-like"/>
    <property type="match status" value="1"/>
</dbReference>
<dbReference type="GO" id="GO:0008360">
    <property type="term" value="P:regulation of cell shape"/>
    <property type="evidence" value="ECO:0007669"/>
    <property type="project" value="UniProtKB-UniRule"/>
</dbReference>
<keyword evidence="4 7" id="KW-0133">Cell shape</keyword>
<comment type="similarity">
    <text evidence="2">Belongs to the YkuD family.</text>
</comment>
<feature type="active site" description="Proton donor/acceptor" evidence="7">
    <location>
        <position position="268"/>
    </location>
</feature>
<evidence type="ECO:0000256" key="1">
    <source>
        <dbReference type="ARBA" id="ARBA00004752"/>
    </source>
</evidence>
<dbReference type="PROSITE" id="PS52029">
    <property type="entry name" value="LD_TPASE"/>
    <property type="match status" value="1"/>
</dbReference>
<dbReference type="Pfam" id="PF01471">
    <property type="entry name" value="PG_binding_1"/>
    <property type="match status" value="1"/>
</dbReference>
<keyword evidence="5 7" id="KW-0573">Peptidoglycan synthesis</keyword>
<dbReference type="Pfam" id="PF03734">
    <property type="entry name" value="YkuD"/>
    <property type="match status" value="1"/>
</dbReference>
<dbReference type="InterPro" id="IPR036366">
    <property type="entry name" value="PGBDSf"/>
</dbReference>